<protein>
    <submittedName>
        <fullName evidence="2">Uncharacterized protein</fullName>
    </submittedName>
</protein>
<dbReference type="AlphaFoldDB" id="A0A3P7FYV9"/>
<dbReference type="OrthoDB" id="5823620at2759"/>
<evidence type="ECO:0000256" key="1">
    <source>
        <dbReference type="SAM" id="MobiDB-lite"/>
    </source>
</evidence>
<feature type="region of interest" description="Disordered" evidence="1">
    <location>
        <begin position="36"/>
        <end position="75"/>
    </location>
</feature>
<proteinExistence type="predicted"/>
<accession>A0A3P7FYV9</accession>
<name>A0A3P7FYV9_WUCBA</name>
<dbReference type="Proteomes" id="UP000270924">
    <property type="component" value="Unassembled WGS sequence"/>
</dbReference>
<keyword evidence="3" id="KW-1185">Reference proteome</keyword>
<feature type="region of interest" description="Disordered" evidence="1">
    <location>
        <begin position="1"/>
        <end position="20"/>
    </location>
</feature>
<evidence type="ECO:0000313" key="2">
    <source>
        <dbReference type="EMBL" id="VDM15542.1"/>
    </source>
</evidence>
<evidence type="ECO:0000313" key="3">
    <source>
        <dbReference type="Proteomes" id="UP000270924"/>
    </source>
</evidence>
<organism evidence="2 3">
    <name type="scientific">Wuchereria bancrofti</name>
    <dbReference type="NCBI Taxonomy" id="6293"/>
    <lineage>
        <taxon>Eukaryota</taxon>
        <taxon>Metazoa</taxon>
        <taxon>Ecdysozoa</taxon>
        <taxon>Nematoda</taxon>
        <taxon>Chromadorea</taxon>
        <taxon>Rhabditida</taxon>
        <taxon>Spirurina</taxon>
        <taxon>Spiruromorpha</taxon>
        <taxon>Filarioidea</taxon>
        <taxon>Onchocercidae</taxon>
        <taxon>Wuchereria</taxon>
    </lineage>
</organism>
<reference evidence="2 3" key="1">
    <citation type="submission" date="2018-11" db="EMBL/GenBank/DDBJ databases">
        <authorList>
            <consortium name="Pathogen Informatics"/>
        </authorList>
    </citation>
    <scope>NUCLEOTIDE SEQUENCE [LARGE SCALE GENOMIC DNA]</scope>
</reference>
<sequence>MPSRCLSTPQSLNQSIPSTYESNQFTATRSTSYIDGLPEPALSSGSRTAIVGPNTIHRSREGSEYDYGITDERGF</sequence>
<dbReference type="InParanoid" id="A0A3P7FYV9"/>
<dbReference type="EMBL" id="UYWW01008032">
    <property type="protein sequence ID" value="VDM15542.1"/>
    <property type="molecule type" value="Genomic_DNA"/>
</dbReference>
<gene>
    <name evidence="2" type="ORF">WBA_LOCUS8928</name>
</gene>